<keyword evidence="5" id="KW-1185">Reference proteome</keyword>
<protein>
    <submittedName>
        <fullName evidence="4">Mobile genetic element</fullName>
    </submittedName>
</protein>
<dbReference type="HOGENOM" id="CLU_073820_1_1_9"/>
<proteinExistence type="predicted"/>
<comment type="caution">
    <text evidence="4">The sequence shown here is derived from an EMBL/GenBank/DDBJ whole genome shotgun (WGS) entry which is preliminary data.</text>
</comment>
<dbReference type="Pfam" id="PF13359">
    <property type="entry name" value="DDE_Tnp_4"/>
    <property type="match status" value="1"/>
</dbReference>
<comment type="cofactor">
    <cofactor evidence="1">
        <name>a divalent metal cation</name>
        <dbReference type="ChEBI" id="CHEBI:60240"/>
    </cofactor>
</comment>
<evidence type="ECO:0000313" key="4">
    <source>
        <dbReference type="EMBL" id="CDI57415.1"/>
    </source>
</evidence>
<dbReference type="EMBL" id="CBUK010000012">
    <property type="protein sequence ID" value="CDI57415.1"/>
    <property type="molecule type" value="Genomic_DNA"/>
</dbReference>
<sequence>MRLLRESRRSLHRSDLILADSGYQGLDKICFQAKTPVKSSKKKPLTQQDRELNHLISSIRIKVEHVFGKVKAYKIFSTTYRNHRRRFNLRMNLICGIINQELAI</sequence>
<evidence type="ECO:0000256" key="1">
    <source>
        <dbReference type="ARBA" id="ARBA00001968"/>
    </source>
</evidence>
<name>U6F442_LACHE</name>
<dbReference type="Proteomes" id="UP000017248">
    <property type="component" value="Unassembled WGS sequence"/>
</dbReference>
<dbReference type="STRING" id="1587.ALV80_05570"/>
<reference evidence="4" key="1">
    <citation type="submission" date="2013-09" db="EMBL/GenBank/DDBJ databases">
        <title>Draft Genome Sequence of five Lactobacillus helveticus strains CIRM-BIA 101T, 103, 104, 951 and 953 isolated from milk product.</title>
        <authorList>
            <person name="Valence F."/>
            <person name="Chuat V."/>
            <person name="Ma L."/>
            <person name="Creno S."/>
            <person name="Falentin H."/>
            <person name="Lortal S."/>
            <person name="Bizet C."/>
            <person name="Clermont D."/>
            <person name="Loux V."/>
            <person name="Bouchier C."/>
            <person name="Cousin S."/>
        </authorList>
    </citation>
    <scope>NUCLEOTIDE SEQUENCE [LARGE SCALE GENOMIC DNA]</scope>
    <source>
        <strain evidence="4">CIRM-BIA 951</strain>
    </source>
</reference>
<accession>U6F442</accession>
<evidence type="ECO:0000259" key="3">
    <source>
        <dbReference type="Pfam" id="PF13359"/>
    </source>
</evidence>
<gene>
    <name evidence="4" type="ORF">LHCIRMBIA951_02144</name>
</gene>
<evidence type="ECO:0000256" key="2">
    <source>
        <dbReference type="ARBA" id="ARBA00022723"/>
    </source>
</evidence>
<evidence type="ECO:0000313" key="5">
    <source>
        <dbReference type="Proteomes" id="UP000017248"/>
    </source>
</evidence>
<organism evidence="4 5">
    <name type="scientific">Lactobacillus helveticus CIRM-BIA 951</name>
    <dbReference type="NCBI Taxonomy" id="1226334"/>
    <lineage>
        <taxon>Bacteria</taxon>
        <taxon>Bacillati</taxon>
        <taxon>Bacillota</taxon>
        <taxon>Bacilli</taxon>
        <taxon>Lactobacillales</taxon>
        <taxon>Lactobacillaceae</taxon>
        <taxon>Lactobacillus</taxon>
    </lineage>
</organism>
<feature type="domain" description="DDE Tnp4" evidence="3">
    <location>
        <begin position="11"/>
        <end position="99"/>
    </location>
</feature>
<dbReference type="GO" id="GO:0046872">
    <property type="term" value="F:metal ion binding"/>
    <property type="evidence" value="ECO:0007669"/>
    <property type="project" value="UniProtKB-KW"/>
</dbReference>
<dbReference type="InterPro" id="IPR027806">
    <property type="entry name" value="HARBI1_dom"/>
</dbReference>
<keyword evidence="2" id="KW-0479">Metal-binding</keyword>
<dbReference type="AlphaFoldDB" id="U6F442"/>